<geneLocation type="plasmid" evidence="1">
    <name>pSSII-1</name>
</geneLocation>
<keyword evidence="1" id="KW-0614">Plasmid</keyword>
<reference evidence="1" key="1">
    <citation type="submission" date="2020-02" db="EMBL/GenBank/DDBJ databases">
        <authorList>
            <person name="Hu X."/>
            <person name="Yuan Z."/>
            <person name="Cheng J."/>
            <person name="Geng P."/>
        </authorList>
    </citation>
    <scope>NUCLEOTIDE SEQUENCE</scope>
    <source>
        <strain evidence="1">SSII-1</strain>
        <plasmid evidence="1">pSSII-1</plasmid>
    </source>
</reference>
<name>A0A6H0A1G8_LYSSH</name>
<dbReference type="RefSeq" id="WP_012291810.1">
    <property type="nucleotide sequence ID" value="NZ_CP014857.1"/>
</dbReference>
<accession>A0A6H0A1G8</accession>
<organism evidence="1">
    <name type="scientific">Lysinibacillus sphaericus</name>
    <name type="common">Bacillus sphaericus</name>
    <dbReference type="NCBI Taxonomy" id="1421"/>
    <lineage>
        <taxon>Bacteria</taxon>
        <taxon>Bacillati</taxon>
        <taxon>Bacillota</taxon>
        <taxon>Bacilli</taxon>
        <taxon>Bacillales</taxon>
        <taxon>Bacillaceae</taxon>
        <taxon>Lysinibacillus</taxon>
    </lineage>
</organism>
<dbReference type="EMBL" id="MT075580">
    <property type="protein sequence ID" value="QIS31159.1"/>
    <property type="molecule type" value="Genomic_DNA"/>
</dbReference>
<sequence length="150" mass="17692">MRYKKKGMEIKMFYKKLDLITEATKSNTVKEVCYVSRIFKQNVYTDSNGDLEVDDQEIDVNLHLDIPVHTFESFINALLELRKDFDVACAYSKEPLTHENSNKENIVADKSYTFTYWNSVHNNVLHSNNKQANVFIYLNEFERYANLIVY</sequence>
<evidence type="ECO:0000313" key="1">
    <source>
        <dbReference type="EMBL" id="QIS31159.1"/>
    </source>
</evidence>
<dbReference type="AlphaFoldDB" id="A0A6H0A1G8"/>
<protein>
    <submittedName>
        <fullName evidence="1">Uncharacterized protein</fullName>
    </submittedName>
</protein>
<proteinExistence type="predicted"/>